<feature type="region of interest" description="Disordered" evidence="1">
    <location>
        <begin position="90"/>
        <end position="145"/>
    </location>
</feature>
<feature type="compositionally biased region" description="Basic and acidic residues" evidence="1">
    <location>
        <begin position="225"/>
        <end position="237"/>
    </location>
</feature>
<feature type="compositionally biased region" description="Basic and acidic residues" evidence="1">
    <location>
        <begin position="114"/>
        <end position="131"/>
    </location>
</feature>
<gene>
    <name evidence="2" type="ORF">JM946_20770</name>
</gene>
<feature type="region of interest" description="Disordered" evidence="1">
    <location>
        <begin position="225"/>
        <end position="255"/>
    </location>
</feature>
<dbReference type="EMBL" id="JAEVLS010000005">
    <property type="protein sequence ID" value="MBM0107176.1"/>
    <property type="molecule type" value="Genomic_DNA"/>
</dbReference>
<dbReference type="RefSeq" id="WP_203169296.1">
    <property type="nucleotide sequence ID" value="NZ_JAEVLS010000005.1"/>
</dbReference>
<keyword evidence="3" id="KW-1185">Reference proteome</keyword>
<dbReference type="InterPro" id="IPR022062">
    <property type="entry name" value="DUF3618"/>
</dbReference>
<comment type="caution">
    <text evidence="2">The sequence shown here is derived from an EMBL/GenBank/DDBJ whole genome shotgun (WGS) entry which is preliminary data.</text>
</comment>
<accession>A0ABS1X1R6</accession>
<evidence type="ECO:0000313" key="2">
    <source>
        <dbReference type="EMBL" id="MBM0107176.1"/>
    </source>
</evidence>
<sequence length="255" mass="28143">MNATTDDRSAADLEREGEQIRANLDRTLDEIQQRLSPAELMDRSMEFVRENGMDLLQEAADTVRRNPVPVVLTAAGLVWLVASVARSRSSGDEQDLSSYRAGSDRSYSSYGGDYRADYRSESERDDWDSSAHGRMGNAAHGVRRAANQMGRKVKGRLSSSMQTVQGYTQNGGSHMADLVREQPIALGALALAAGALLGAALPMTRYENRYVGPVHDRTMARAKEMGKREYENLREAVKSSQARMQRGSDGSRETH</sequence>
<protein>
    <submittedName>
        <fullName evidence="2">DUF3618 domain-containing protein</fullName>
    </submittedName>
</protein>
<evidence type="ECO:0000256" key="1">
    <source>
        <dbReference type="SAM" id="MobiDB-lite"/>
    </source>
</evidence>
<proteinExistence type="predicted"/>
<organism evidence="2 3">
    <name type="scientific">Steroidobacter gossypii</name>
    <dbReference type="NCBI Taxonomy" id="2805490"/>
    <lineage>
        <taxon>Bacteria</taxon>
        <taxon>Pseudomonadati</taxon>
        <taxon>Pseudomonadota</taxon>
        <taxon>Gammaproteobacteria</taxon>
        <taxon>Steroidobacterales</taxon>
        <taxon>Steroidobacteraceae</taxon>
        <taxon>Steroidobacter</taxon>
    </lineage>
</organism>
<evidence type="ECO:0000313" key="3">
    <source>
        <dbReference type="Proteomes" id="UP000661077"/>
    </source>
</evidence>
<reference evidence="2 3" key="1">
    <citation type="journal article" date="2021" name="Int. J. Syst. Evol. Microbiol.">
        <title>Steroidobacter gossypii sp. nov., isolated from soil of cotton cropping field.</title>
        <authorList>
            <person name="Huang R."/>
            <person name="Yang S."/>
            <person name="Zhen C."/>
            <person name="Liu W."/>
        </authorList>
    </citation>
    <scope>NUCLEOTIDE SEQUENCE [LARGE SCALE GENOMIC DNA]</scope>
    <source>
        <strain evidence="2 3">S1-65</strain>
    </source>
</reference>
<dbReference type="Proteomes" id="UP000661077">
    <property type="component" value="Unassembled WGS sequence"/>
</dbReference>
<dbReference type="Pfam" id="PF12277">
    <property type="entry name" value="DUF3618"/>
    <property type="match status" value="1"/>
</dbReference>
<feature type="compositionally biased region" description="Low complexity" evidence="1">
    <location>
        <begin position="97"/>
        <end position="113"/>
    </location>
</feature>
<name>A0ABS1X1R6_9GAMM</name>